<accession>A0A4R3Q0T5</accession>
<keyword evidence="2" id="KW-1185">Reference proteome</keyword>
<sequence>MKPASMLHCSYAPAATIGRTSSIPTPDFVGGSAAVTEWNRYNVNFDIESPKKAVTVRGGPAVMESSAAGDGGRQLSWIGAVRDSH</sequence>
<organism evidence="1 2">
    <name type="scientific">Rhizobium azibense</name>
    <dbReference type="NCBI Taxonomy" id="1136135"/>
    <lineage>
        <taxon>Bacteria</taxon>
        <taxon>Pseudomonadati</taxon>
        <taxon>Pseudomonadota</taxon>
        <taxon>Alphaproteobacteria</taxon>
        <taxon>Hyphomicrobiales</taxon>
        <taxon>Rhizobiaceae</taxon>
        <taxon>Rhizobium/Agrobacterium group</taxon>
        <taxon>Rhizobium</taxon>
    </lineage>
</organism>
<evidence type="ECO:0000313" key="1">
    <source>
        <dbReference type="EMBL" id="TCU14630.1"/>
    </source>
</evidence>
<dbReference type="EMBL" id="SMBJ01000024">
    <property type="protein sequence ID" value="TCU14630.1"/>
    <property type="molecule type" value="Genomic_DNA"/>
</dbReference>
<evidence type="ECO:0000313" key="2">
    <source>
        <dbReference type="Proteomes" id="UP000295547"/>
    </source>
</evidence>
<dbReference type="RefSeq" id="WP_018447059.1">
    <property type="nucleotide sequence ID" value="NZ_SMBJ01000024.1"/>
</dbReference>
<dbReference type="AlphaFoldDB" id="A0A4R3Q0T5"/>
<proteinExistence type="predicted"/>
<dbReference type="Proteomes" id="UP000295547">
    <property type="component" value="Unassembled WGS sequence"/>
</dbReference>
<name>A0A4R3Q0T5_9HYPH</name>
<comment type="caution">
    <text evidence="1">The sequence shown here is derived from an EMBL/GenBank/DDBJ whole genome shotgun (WGS) entry which is preliminary data.</text>
</comment>
<reference evidence="1 2" key="1">
    <citation type="submission" date="2019-03" db="EMBL/GenBank/DDBJ databases">
        <title>Genomic Encyclopedia of Type Strains, Phase IV (KMG-V): Genome sequencing to study the core and pangenomes of soil and plant-associated prokaryotes.</title>
        <authorList>
            <person name="Whitman W."/>
        </authorList>
    </citation>
    <scope>NUCLEOTIDE SEQUENCE [LARGE SCALE GENOMIC DNA]</scope>
    <source>
        <strain evidence="1 2">Gr42</strain>
    </source>
</reference>
<protein>
    <submittedName>
        <fullName evidence="1">Uncharacterized protein</fullName>
    </submittedName>
</protein>
<gene>
    <name evidence="1" type="ORF">EV130_12428</name>
</gene>